<dbReference type="EMBL" id="SNRY01001248">
    <property type="protein sequence ID" value="KAA6332386.1"/>
    <property type="molecule type" value="Genomic_DNA"/>
</dbReference>
<accession>A0A5J4RE76</accession>
<name>A0A5J4RE76_9ZZZZ</name>
<keyword evidence="1" id="KW-0812">Transmembrane</keyword>
<evidence type="ECO:0000256" key="1">
    <source>
        <dbReference type="SAM" id="Phobius"/>
    </source>
</evidence>
<keyword evidence="1" id="KW-1133">Transmembrane helix</keyword>
<feature type="transmembrane region" description="Helical" evidence="1">
    <location>
        <begin position="67"/>
        <end position="86"/>
    </location>
</feature>
<organism evidence="2">
    <name type="scientific">termite gut metagenome</name>
    <dbReference type="NCBI Taxonomy" id="433724"/>
    <lineage>
        <taxon>unclassified sequences</taxon>
        <taxon>metagenomes</taxon>
        <taxon>organismal metagenomes</taxon>
    </lineage>
</organism>
<feature type="transmembrane region" description="Helical" evidence="1">
    <location>
        <begin position="28"/>
        <end position="47"/>
    </location>
</feature>
<gene>
    <name evidence="2" type="ORF">EZS27_019106</name>
</gene>
<evidence type="ECO:0000313" key="2">
    <source>
        <dbReference type="EMBL" id="KAA6332386.1"/>
    </source>
</evidence>
<protein>
    <submittedName>
        <fullName evidence="2">Uncharacterized protein</fullName>
    </submittedName>
</protein>
<sequence length="244" mass="28579">MYFCADRERDILDFFNEIQWKARKAQGISIVIIKTTAIVMSFFSKLFRKNAETQVGNVEDFVSLIRVYFQSVIAVNLGITNINFIPDVASFKRLFKVATQGGKLGLAEKSRSRKMLMQDYKLSENFFKEIDSSIKKNCKTQNDIRSYLFMYQGFSNDLMMLMGNLMQWKFRIPSLFKGTLRALTEKSVHDVMTKSNWKKDEVHKTVANVCQYKERLSFSEKWITEFVYNVVLLAKKEPKKKDKE</sequence>
<dbReference type="AlphaFoldDB" id="A0A5J4RE76"/>
<reference evidence="2" key="1">
    <citation type="submission" date="2019-03" db="EMBL/GenBank/DDBJ databases">
        <title>Single cell metagenomics reveals metabolic interactions within the superorganism composed of flagellate Streblomastix strix and complex community of Bacteroidetes bacteria on its surface.</title>
        <authorList>
            <person name="Treitli S.C."/>
            <person name="Kolisko M."/>
            <person name="Husnik F."/>
            <person name="Keeling P."/>
            <person name="Hampl V."/>
        </authorList>
    </citation>
    <scope>NUCLEOTIDE SEQUENCE</scope>
    <source>
        <strain evidence="2">STM</strain>
    </source>
</reference>
<proteinExistence type="predicted"/>
<keyword evidence="1" id="KW-0472">Membrane</keyword>
<comment type="caution">
    <text evidence="2">The sequence shown here is derived from an EMBL/GenBank/DDBJ whole genome shotgun (WGS) entry which is preliminary data.</text>
</comment>